<sequence>MEVIGKPWRECFPAAHHSVRNTPNRKMGLSPFEVPFWLCTQTRPLLPTDPIADGRKPGRTCHAVEPGLGKGLQKVFLIPLSDADRDLRTHNLKPGDYGVVKRHQRESLEPR</sequence>
<proteinExistence type="predicted"/>
<evidence type="ECO:0000256" key="1">
    <source>
        <dbReference type="SAM" id="MobiDB-lite"/>
    </source>
</evidence>
<name>A0AAV6YJ90_ENGPU</name>
<feature type="region of interest" description="Disordered" evidence="1">
    <location>
        <begin position="88"/>
        <end position="111"/>
    </location>
</feature>
<dbReference type="Proteomes" id="UP000824782">
    <property type="component" value="Unassembled WGS sequence"/>
</dbReference>
<evidence type="ECO:0000313" key="2">
    <source>
        <dbReference type="EMBL" id="KAG8535705.1"/>
    </source>
</evidence>
<evidence type="ECO:0000313" key="3">
    <source>
        <dbReference type="Proteomes" id="UP000824782"/>
    </source>
</evidence>
<accession>A0AAV6YJ90</accession>
<organism evidence="2 3">
    <name type="scientific">Engystomops pustulosus</name>
    <name type="common">Tungara frog</name>
    <name type="synonym">Physalaemus pustulosus</name>
    <dbReference type="NCBI Taxonomy" id="76066"/>
    <lineage>
        <taxon>Eukaryota</taxon>
        <taxon>Metazoa</taxon>
        <taxon>Chordata</taxon>
        <taxon>Craniata</taxon>
        <taxon>Vertebrata</taxon>
        <taxon>Euteleostomi</taxon>
        <taxon>Amphibia</taxon>
        <taxon>Batrachia</taxon>
        <taxon>Anura</taxon>
        <taxon>Neobatrachia</taxon>
        <taxon>Hyloidea</taxon>
        <taxon>Leptodactylidae</taxon>
        <taxon>Leiuperinae</taxon>
        <taxon>Engystomops</taxon>
    </lineage>
</organism>
<comment type="caution">
    <text evidence="2">The sequence shown here is derived from an EMBL/GenBank/DDBJ whole genome shotgun (WGS) entry which is preliminary data.</text>
</comment>
<dbReference type="EMBL" id="WNYA01059175">
    <property type="protein sequence ID" value="KAG8535705.1"/>
    <property type="molecule type" value="Genomic_DNA"/>
</dbReference>
<gene>
    <name evidence="2" type="ORF">GDO81_027931</name>
</gene>
<reference evidence="2" key="1">
    <citation type="thesis" date="2020" institute="ProQuest LLC" country="789 East Eisenhower Parkway, Ann Arbor, MI, USA">
        <title>Comparative Genomics and Chromosome Evolution.</title>
        <authorList>
            <person name="Mudd A.B."/>
        </authorList>
    </citation>
    <scope>NUCLEOTIDE SEQUENCE</scope>
    <source>
        <strain evidence="2">237g6f4</strain>
        <tissue evidence="2">Blood</tissue>
    </source>
</reference>
<protein>
    <submittedName>
        <fullName evidence="2">Uncharacterized protein</fullName>
    </submittedName>
</protein>
<keyword evidence="3" id="KW-1185">Reference proteome</keyword>
<dbReference type="AlphaFoldDB" id="A0AAV6YJ90"/>